<dbReference type="EMBL" id="JBHTIB010000012">
    <property type="protein sequence ID" value="MFD0836091.1"/>
    <property type="molecule type" value="Genomic_DNA"/>
</dbReference>
<protein>
    <submittedName>
        <fullName evidence="3">Serine hydrolase domain-containing protein</fullName>
        <ecNumber evidence="3">3.-.-.-</ecNumber>
    </submittedName>
</protein>
<dbReference type="InterPro" id="IPR012338">
    <property type="entry name" value="Beta-lactam/transpept-like"/>
</dbReference>
<evidence type="ECO:0000313" key="3">
    <source>
        <dbReference type="EMBL" id="MFD0836091.1"/>
    </source>
</evidence>
<feature type="transmembrane region" description="Helical" evidence="1">
    <location>
        <begin position="6"/>
        <end position="28"/>
    </location>
</feature>
<organism evidence="3 4">
    <name type="scientific">Mariniflexile aquimaris</name>
    <dbReference type="NCBI Taxonomy" id="881009"/>
    <lineage>
        <taxon>Bacteria</taxon>
        <taxon>Pseudomonadati</taxon>
        <taxon>Bacteroidota</taxon>
        <taxon>Flavobacteriia</taxon>
        <taxon>Flavobacteriales</taxon>
        <taxon>Flavobacteriaceae</taxon>
        <taxon>Mariniflexile</taxon>
    </lineage>
</organism>
<gene>
    <name evidence="3" type="ORF">ACFQ0I_09970</name>
</gene>
<dbReference type="InterPro" id="IPR050789">
    <property type="entry name" value="Diverse_Enzym_Activities"/>
</dbReference>
<proteinExistence type="predicted"/>
<feature type="domain" description="Beta-lactamase-related" evidence="2">
    <location>
        <begin position="92"/>
        <end position="373"/>
    </location>
</feature>
<evidence type="ECO:0000313" key="4">
    <source>
        <dbReference type="Proteomes" id="UP001597011"/>
    </source>
</evidence>
<dbReference type="Pfam" id="PF00144">
    <property type="entry name" value="Beta-lactamase"/>
    <property type="match status" value="1"/>
</dbReference>
<dbReference type="Gene3D" id="3.40.710.10">
    <property type="entry name" value="DD-peptidase/beta-lactamase superfamily"/>
    <property type="match status" value="1"/>
</dbReference>
<dbReference type="GO" id="GO:0016787">
    <property type="term" value="F:hydrolase activity"/>
    <property type="evidence" value="ECO:0007669"/>
    <property type="project" value="UniProtKB-KW"/>
</dbReference>
<comment type="caution">
    <text evidence="3">The sequence shown here is derived from an EMBL/GenBank/DDBJ whole genome shotgun (WGS) entry which is preliminary data.</text>
</comment>
<sequence length="389" mass="45558">MNKKLYIIFLFIGVIFVLFSFANTNSYLGRFFKWRASDIEDVNKFPKHEFKASSQPYFFIKSSKKYLDSLKFSSGKNRSSYLYEILKNSETTAFIVIKNDTLIYEKYLNDYYRNSINTSFSVAKSITSLITGITIDEQYITNVNDPVTKYIPELIRTDSRYKELRISQLMDMRSGMQFKDHDLPWGDKAKAYYYPDLRKRILELPLESNPGGGFKYNSYNPILLGMIIEKASQMSPAKYFEMKLWDQMGMEYSGSWSMDSEAAGMTKMESGLNIRAIDMAKFGRLILNNGNWNGKQLISKEWLDYSFGISEKYKLTDYADNLYYRNFWWIYAEKNKFSYQISCIAGTGHLGQYLFIFPKEKTIIVRMGKADKKVDSWKTLFYDIVESIN</sequence>
<name>A0ABW3BUQ1_9FLAO</name>
<dbReference type="PANTHER" id="PTHR43283">
    <property type="entry name" value="BETA-LACTAMASE-RELATED"/>
    <property type="match status" value="1"/>
</dbReference>
<keyword evidence="1" id="KW-0812">Transmembrane</keyword>
<keyword evidence="4" id="KW-1185">Reference proteome</keyword>
<dbReference type="PANTHER" id="PTHR43283:SF7">
    <property type="entry name" value="BETA-LACTAMASE-RELATED DOMAIN-CONTAINING PROTEIN"/>
    <property type="match status" value="1"/>
</dbReference>
<dbReference type="RefSeq" id="WP_379941804.1">
    <property type="nucleotide sequence ID" value="NZ_JBHTIB010000012.1"/>
</dbReference>
<reference evidence="4" key="1">
    <citation type="journal article" date="2019" name="Int. J. Syst. Evol. Microbiol.">
        <title>The Global Catalogue of Microorganisms (GCM) 10K type strain sequencing project: providing services to taxonomists for standard genome sequencing and annotation.</title>
        <authorList>
            <consortium name="The Broad Institute Genomics Platform"/>
            <consortium name="The Broad Institute Genome Sequencing Center for Infectious Disease"/>
            <person name="Wu L."/>
            <person name="Ma J."/>
        </authorList>
    </citation>
    <scope>NUCLEOTIDE SEQUENCE [LARGE SCALE GENOMIC DNA]</scope>
    <source>
        <strain evidence="4">CCUG 60529</strain>
    </source>
</reference>
<dbReference type="SUPFAM" id="SSF56601">
    <property type="entry name" value="beta-lactamase/transpeptidase-like"/>
    <property type="match status" value="1"/>
</dbReference>
<dbReference type="InterPro" id="IPR001466">
    <property type="entry name" value="Beta-lactam-related"/>
</dbReference>
<evidence type="ECO:0000259" key="2">
    <source>
        <dbReference type="Pfam" id="PF00144"/>
    </source>
</evidence>
<dbReference type="Proteomes" id="UP001597011">
    <property type="component" value="Unassembled WGS sequence"/>
</dbReference>
<accession>A0ABW3BUQ1</accession>
<keyword evidence="1" id="KW-0472">Membrane</keyword>
<dbReference type="EC" id="3.-.-.-" evidence="3"/>
<evidence type="ECO:0000256" key="1">
    <source>
        <dbReference type="SAM" id="Phobius"/>
    </source>
</evidence>
<keyword evidence="1" id="KW-1133">Transmembrane helix</keyword>
<keyword evidence="3" id="KW-0378">Hydrolase</keyword>